<reference evidence="4" key="1">
    <citation type="submission" date="2021-02" db="EMBL/GenBank/DDBJ databases">
        <authorList>
            <person name="Nowell W R."/>
        </authorList>
    </citation>
    <scope>NUCLEOTIDE SEQUENCE</scope>
</reference>
<feature type="compositionally biased region" description="Low complexity" evidence="2">
    <location>
        <begin position="165"/>
        <end position="183"/>
    </location>
</feature>
<accession>A0A815T5V0</accession>
<protein>
    <recommendedName>
        <fullName evidence="3">KxDL domain-containing protein</fullName>
    </recommendedName>
</protein>
<feature type="region of interest" description="Disordered" evidence="2">
    <location>
        <begin position="124"/>
        <end position="151"/>
    </location>
</feature>
<keyword evidence="5" id="KW-1185">Reference proteome</keyword>
<dbReference type="EMBL" id="CAJNOR010004376">
    <property type="protein sequence ID" value="CAF1497676.1"/>
    <property type="molecule type" value="Genomic_DNA"/>
</dbReference>
<dbReference type="Proteomes" id="UP000663828">
    <property type="component" value="Unassembled WGS sequence"/>
</dbReference>
<gene>
    <name evidence="4" type="ORF">XAT740_LOCUS39466</name>
</gene>
<comment type="caution">
    <text evidence="4">The sequence shown here is derived from an EMBL/GenBank/DDBJ whole genome shotgun (WGS) entry which is preliminary data.</text>
</comment>
<evidence type="ECO:0000256" key="2">
    <source>
        <dbReference type="SAM" id="MobiDB-lite"/>
    </source>
</evidence>
<feature type="domain" description="KxDL" evidence="3">
    <location>
        <begin position="30"/>
        <end position="114"/>
    </location>
</feature>
<dbReference type="InterPro" id="IPR019371">
    <property type="entry name" value="KxDL_dom"/>
</dbReference>
<dbReference type="PANTHER" id="PTHR13511">
    <property type="entry name" value="KXDL MOTIF-CONTAINING PROTEIN 1"/>
    <property type="match status" value="1"/>
</dbReference>
<feature type="region of interest" description="Disordered" evidence="2">
    <location>
        <begin position="165"/>
        <end position="197"/>
    </location>
</feature>
<feature type="compositionally biased region" description="Low complexity" evidence="2">
    <location>
        <begin position="139"/>
        <end position="151"/>
    </location>
</feature>
<name>A0A815T5V0_ADIRI</name>
<dbReference type="InterPro" id="IPR039843">
    <property type="entry name" value="KXD1-like"/>
</dbReference>
<organism evidence="4 5">
    <name type="scientific">Adineta ricciae</name>
    <name type="common">Rotifer</name>
    <dbReference type="NCBI Taxonomy" id="249248"/>
    <lineage>
        <taxon>Eukaryota</taxon>
        <taxon>Metazoa</taxon>
        <taxon>Spiralia</taxon>
        <taxon>Gnathifera</taxon>
        <taxon>Rotifera</taxon>
        <taxon>Eurotatoria</taxon>
        <taxon>Bdelloidea</taxon>
        <taxon>Adinetida</taxon>
        <taxon>Adinetidae</taxon>
        <taxon>Adineta</taxon>
    </lineage>
</organism>
<evidence type="ECO:0000259" key="3">
    <source>
        <dbReference type="Pfam" id="PF10241"/>
    </source>
</evidence>
<proteinExistence type="inferred from homology"/>
<evidence type="ECO:0000256" key="1">
    <source>
        <dbReference type="ARBA" id="ARBA00005913"/>
    </source>
</evidence>
<dbReference type="PANTHER" id="PTHR13511:SF0">
    <property type="entry name" value="KXDL MOTIF-CONTAINING PROTEIN 1"/>
    <property type="match status" value="1"/>
</dbReference>
<sequence length="197" mass="21727">MESNVDSLTASTTTVIPSTVSPASTFVNLLLNEVNNTDVHNLLDVQRSFLHQLDKTVEKIDGINKLSAKRYLDASRDFSSHTQMLTTMKTDLDYIFKRIKLLKIRLNKKYPDAYASVLRANAAQNPSADDEDDDLAEFTTPTKSTTSPTLVKSKTIDSVQFATLPSSLRESSSSTQLSNTDQSANSFNPVLDTSAEE</sequence>
<dbReference type="GO" id="GO:0032418">
    <property type="term" value="P:lysosome localization"/>
    <property type="evidence" value="ECO:0007669"/>
    <property type="project" value="TreeGrafter"/>
</dbReference>
<dbReference type="AlphaFoldDB" id="A0A815T5V0"/>
<comment type="similarity">
    <text evidence="1">Belongs to the KXD1 family.</text>
</comment>
<dbReference type="GO" id="GO:0099078">
    <property type="term" value="C:BORC complex"/>
    <property type="evidence" value="ECO:0007669"/>
    <property type="project" value="TreeGrafter"/>
</dbReference>
<dbReference type="Pfam" id="PF10241">
    <property type="entry name" value="KxDL"/>
    <property type="match status" value="1"/>
</dbReference>
<evidence type="ECO:0000313" key="4">
    <source>
        <dbReference type="EMBL" id="CAF1497676.1"/>
    </source>
</evidence>
<evidence type="ECO:0000313" key="5">
    <source>
        <dbReference type="Proteomes" id="UP000663828"/>
    </source>
</evidence>